<gene>
    <name evidence="1" type="ORF">SAMN06297251_10422</name>
</gene>
<name>A0A1W2A873_9HYPH</name>
<organism evidence="1 2">
    <name type="scientific">Fulvimarina manganoxydans</name>
    <dbReference type="NCBI Taxonomy" id="937218"/>
    <lineage>
        <taxon>Bacteria</taxon>
        <taxon>Pseudomonadati</taxon>
        <taxon>Pseudomonadota</taxon>
        <taxon>Alphaproteobacteria</taxon>
        <taxon>Hyphomicrobiales</taxon>
        <taxon>Aurantimonadaceae</taxon>
        <taxon>Fulvimarina</taxon>
    </lineage>
</organism>
<sequence length="74" mass="8557">MEFVRTTSHSEDDQADAIMLRRILGEFIMPTQRTRAMIELEERGLMKYQPRHLKFFPTEAGRALLDSACGRAKS</sequence>
<dbReference type="EMBL" id="FWXR01000004">
    <property type="protein sequence ID" value="SMC56857.1"/>
    <property type="molecule type" value="Genomic_DNA"/>
</dbReference>
<proteinExistence type="predicted"/>
<reference evidence="1 2" key="1">
    <citation type="submission" date="2017-04" db="EMBL/GenBank/DDBJ databases">
        <authorList>
            <person name="Afonso C.L."/>
            <person name="Miller P.J."/>
            <person name="Scott M.A."/>
            <person name="Spackman E."/>
            <person name="Goraichik I."/>
            <person name="Dimitrov K.M."/>
            <person name="Suarez D.L."/>
            <person name="Swayne D.E."/>
        </authorList>
    </citation>
    <scope>NUCLEOTIDE SEQUENCE [LARGE SCALE GENOMIC DNA]</scope>
    <source>
        <strain evidence="1 2">CGMCC 1.10972</strain>
    </source>
</reference>
<dbReference type="AlphaFoldDB" id="A0A1W2A873"/>
<evidence type="ECO:0000313" key="2">
    <source>
        <dbReference type="Proteomes" id="UP000192656"/>
    </source>
</evidence>
<dbReference type="STRING" id="937218.SAMN06297251_10422"/>
<evidence type="ECO:0000313" key="1">
    <source>
        <dbReference type="EMBL" id="SMC56857.1"/>
    </source>
</evidence>
<keyword evidence="2" id="KW-1185">Reference proteome</keyword>
<dbReference type="Proteomes" id="UP000192656">
    <property type="component" value="Unassembled WGS sequence"/>
</dbReference>
<protein>
    <submittedName>
        <fullName evidence="1">Uncharacterized protein</fullName>
    </submittedName>
</protein>
<accession>A0A1W2A873</accession>